<dbReference type="GO" id="GO:0016747">
    <property type="term" value="F:acyltransferase activity, transferring groups other than amino-acyl groups"/>
    <property type="evidence" value="ECO:0007669"/>
    <property type="project" value="InterPro"/>
</dbReference>
<feature type="transmembrane region" description="Helical" evidence="1">
    <location>
        <begin position="249"/>
        <end position="268"/>
    </location>
</feature>
<dbReference type="EMBL" id="JAFKGL010000025">
    <property type="protein sequence ID" value="MBN9413511.1"/>
    <property type="molecule type" value="Genomic_DNA"/>
</dbReference>
<feature type="transmembrane region" description="Helical" evidence="1">
    <location>
        <begin position="385"/>
        <end position="405"/>
    </location>
</feature>
<feature type="transmembrane region" description="Helical" evidence="1">
    <location>
        <begin position="316"/>
        <end position="339"/>
    </location>
</feature>
<dbReference type="PANTHER" id="PTHR36927">
    <property type="entry name" value="BLR4337 PROTEIN"/>
    <property type="match status" value="1"/>
</dbReference>
<comment type="caution">
    <text evidence="3">The sequence shown here is derived from an EMBL/GenBank/DDBJ whole genome shotgun (WGS) entry which is preliminary data.</text>
</comment>
<feature type="transmembrane region" description="Helical" evidence="1">
    <location>
        <begin position="351"/>
        <end position="373"/>
    </location>
</feature>
<gene>
    <name evidence="3" type="ORF">J0H12_06290</name>
</gene>
<organism evidence="3 4">
    <name type="scientific">Candidatus Paracaedimonas acanthamoebae</name>
    <dbReference type="NCBI Taxonomy" id="244581"/>
    <lineage>
        <taxon>Bacteria</taxon>
        <taxon>Pseudomonadati</taxon>
        <taxon>Pseudomonadota</taxon>
        <taxon>Alphaproteobacteria</taxon>
        <taxon>Holosporales</taxon>
        <taxon>Caedimonadaceae</taxon>
        <taxon>Candidatus Paracaedimonas</taxon>
    </lineage>
</organism>
<proteinExistence type="predicted"/>
<evidence type="ECO:0000313" key="3">
    <source>
        <dbReference type="EMBL" id="MBN9413511.1"/>
    </source>
</evidence>
<feature type="domain" description="Acyltransferase 3" evidence="2">
    <location>
        <begin position="7"/>
        <end position="400"/>
    </location>
</feature>
<dbReference type="Pfam" id="PF01757">
    <property type="entry name" value="Acyl_transf_3"/>
    <property type="match status" value="1"/>
</dbReference>
<evidence type="ECO:0000259" key="2">
    <source>
        <dbReference type="Pfam" id="PF01757"/>
    </source>
</evidence>
<keyword evidence="1" id="KW-1133">Transmembrane helix</keyword>
<keyword evidence="1" id="KW-0812">Transmembrane</keyword>
<sequence>MQEQRYIFIDYLRGFIFALMAIDHSLHAYAQNWGQFWFIQDHDRSEIWDAFYLFDQSIIMPMLFFITGLWVLPSLKKHGFQSYLGRRFIKLGIPFILCIPLIVPLLTYPRYTLTIDPEIGYFDYWLNIFLSGKKLQAGPLWVMYGMFLYSIILVALNAIPGLMTKWGRFVHILTNRPQIGFIFLILLSALILGISDLTWGAPWWIGWGIFYLQGARFLLYFLYFMLGAGFSQSGLLENRFFWKRLSDRLPLWASIMGISTLAYVGYSLTFTHEGAYSDVIRHAFHDFFGLGGSWKDMPEFLEQHGLQLIKDHAPAILIRTTFHGILCLFQVLTLLALFYRYFNKEHPVWRSLAQSCYGIFLTHEAMVIWLQYLLIGIELPQTFKIALIAFLGLGGSWLLTEKWLFRVPLLKRIIA</sequence>
<name>A0A8J7TV97_9PROT</name>
<keyword evidence="3" id="KW-0012">Acyltransferase</keyword>
<keyword evidence="1" id="KW-0472">Membrane</keyword>
<evidence type="ECO:0000256" key="1">
    <source>
        <dbReference type="SAM" id="Phobius"/>
    </source>
</evidence>
<feature type="transmembrane region" description="Helical" evidence="1">
    <location>
        <begin position="50"/>
        <end position="72"/>
    </location>
</feature>
<feature type="transmembrane region" description="Helical" evidence="1">
    <location>
        <begin position="141"/>
        <end position="159"/>
    </location>
</feature>
<keyword evidence="3" id="KW-0808">Transferase</keyword>
<feature type="transmembrane region" description="Helical" evidence="1">
    <location>
        <begin position="88"/>
        <end position="108"/>
    </location>
</feature>
<feature type="transmembrane region" description="Helical" evidence="1">
    <location>
        <begin position="12"/>
        <end position="30"/>
    </location>
</feature>
<feature type="transmembrane region" description="Helical" evidence="1">
    <location>
        <begin position="179"/>
        <end position="205"/>
    </location>
</feature>
<accession>A0A8J7TV97</accession>
<evidence type="ECO:0000313" key="4">
    <source>
        <dbReference type="Proteomes" id="UP000664414"/>
    </source>
</evidence>
<dbReference type="InterPro" id="IPR002656">
    <property type="entry name" value="Acyl_transf_3_dom"/>
</dbReference>
<dbReference type="Proteomes" id="UP000664414">
    <property type="component" value="Unassembled WGS sequence"/>
</dbReference>
<dbReference type="InterPro" id="IPR050623">
    <property type="entry name" value="Glucan_succinyl_AcylTrfase"/>
</dbReference>
<feature type="transmembrane region" description="Helical" evidence="1">
    <location>
        <begin position="217"/>
        <end position="237"/>
    </location>
</feature>
<protein>
    <submittedName>
        <fullName evidence="3">Acyltransferase family protein</fullName>
    </submittedName>
</protein>
<reference evidence="3" key="1">
    <citation type="submission" date="2021-02" db="EMBL/GenBank/DDBJ databases">
        <title>Thiocyanate and organic carbon inputs drive convergent selection for specific autotrophic Afipia and Thiobacillus strains within complex microbiomes.</title>
        <authorList>
            <person name="Huddy R.J."/>
            <person name="Sachdeva R."/>
            <person name="Kadzinga F."/>
            <person name="Kantor R.S."/>
            <person name="Harrison S.T.L."/>
            <person name="Banfield J.F."/>
        </authorList>
    </citation>
    <scope>NUCLEOTIDE SEQUENCE</scope>
    <source>
        <strain evidence="3">SCN18_10_11_15_R4_P_38_20</strain>
    </source>
</reference>
<dbReference type="AlphaFoldDB" id="A0A8J7TV97"/>